<dbReference type="Gene3D" id="1.10.150.130">
    <property type="match status" value="1"/>
</dbReference>
<organism evidence="5 6">
    <name type="scientific">Aliarcobacter cryaerophilus</name>
    <dbReference type="NCBI Taxonomy" id="28198"/>
    <lineage>
        <taxon>Bacteria</taxon>
        <taxon>Pseudomonadati</taxon>
        <taxon>Campylobacterota</taxon>
        <taxon>Epsilonproteobacteria</taxon>
        <taxon>Campylobacterales</taxon>
        <taxon>Arcobacteraceae</taxon>
        <taxon>Aliarcobacter</taxon>
    </lineage>
</organism>
<dbReference type="PANTHER" id="PTHR30629">
    <property type="entry name" value="PROPHAGE INTEGRASE"/>
    <property type="match status" value="1"/>
</dbReference>
<dbReference type="EMBL" id="CP060693">
    <property type="protein sequence ID" value="QNM89448.1"/>
    <property type="molecule type" value="Genomic_DNA"/>
</dbReference>
<dbReference type="GO" id="GO:0003677">
    <property type="term" value="F:DNA binding"/>
    <property type="evidence" value="ECO:0007669"/>
    <property type="project" value="UniProtKB-KW"/>
</dbReference>
<protein>
    <recommendedName>
        <fullName evidence="7">Tyr recombinase domain-containing protein</fullName>
    </recommendedName>
</protein>
<dbReference type="RefSeq" id="WP_187473998.1">
    <property type="nucleotide sequence ID" value="NZ_CP060693.1"/>
</dbReference>
<proteinExistence type="inferred from homology"/>
<evidence type="ECO:0000256" key="3">
    <source>
        <dbReference type="ARBA" id="ARBA00023125"/>
    </source>
</evidence>
<dbReference type="AlphaFoldDB" id="A0A7G9LLE9"/>
<evidence type="ECO:0000313" key="6">
    <source>
        <dbReference type="Proteomes" id="UP000515842"/>
    </source>
</evidence>
<dbReference type="InterPro" id="IPR050808">
    <property type="entry name" value="Phage_Integrase"/>
</dbReference>
<comment type="similarity">
    <text evidence="1">Belongs to the 'phage' integrase family.</text>
</comment>
<keyword evidence="3" id="KW-0238">DNA-binding</keyword>
<evidence type="ECO:0000256" key="4">
    <source>
        <dbReference type="ARBA" id="ARBA00023172"/>
    </source>
</evidence>
<dbReference type="InterPro" id="IPR013762">
    <property type="entry name" value="Integrase-like_cat_sf"/>
</dbReference>
<evidence type="ECO:0000256" key="1">
    <source>
        <dbReference type="ARBA" id="ARBA00008857"/>
    </source>
</evidence>
<dbReference type="SUPFAM" id="SSF56349">
    <property type="entry name" value="DNA breaking-rejoining enzymes"/>
    <property type="match status" value="1"/>
</dbReference>
<evidence type="ECO:0000313" key="5">
    <source>
        <dbReference type="EMBL" id="QNM89448.1"/>
    </source>
</evidence>
<keyword evidence="4" id="KW-0233">DNA recombination</keyword>
<dbReference type="Gene3D" id="1.10.443.10">
    <property type="entry name" value="Intergrase catalytic core"/>
    <property type="match status" value="1"/>
</dbReference>
<gene>
    <name evidence="5" type="ORF">HOO34_07200</name>
</gene>
<dbReference type="InterPro" id="IPR010998">
    <property type="entry name" value="Integrase_recombinase_N"/>
</dbReference>
<name>A0A7G9LLE9_9BACT</name>
<dbReference type="GO" id="GO:0015074">
    <property type="term" value="P:DNA integration"/>
    <property type="evidence" value="ECO:0007669"/>
    <property type="project" value="UniProtKB-KW"/>
</dbReference>
<accession>A0A7G9LLE9</accession>
<evidence type="ECO:0008006" key="7">
    <source>
        <dbReference type="Google" id="ProtNLM"/>
    </source>
</evidence>
<sequence length="126" mass="15041">MQVFHIQNFVNDLIKTRAPKTVDNLLADLSSIFKFAIKNKMMINNPVSQVDKPKYDNTRDFPLTLDESKRLFKTIINFKEQLYREIFTFLLHGRRKEEVLSLTWDMIDLEKRVYQIGFEINKAKKI</sequence>
<reference evidence="5 6" key="1">
    <citation type="journal article" date="2020" name="Front. Microbiol.">
        <title>Genomic Analysis and Antimicrobial Resistance of Aliarcobacter cryaerophilus Strains From German Water Poultry.</title>
        <authorList>
            <person name="Muller E."/>
            <person name="Hotzel H."/>
            <person name="Ahlers C."/>
            <person name="Hanel I."/>
            <person name="Tomaso H."/>
            <person name="Abdel-Glil M.Y."/>
        </authorList>
    </citation>
    <scope>NUCLEOTIDE SEQUENCE [LARGE SCALE GENOMIC DNA]</scope>
    <source>
        <strain evidence="5 6">16CS1285-4</strain>
    </source>
</reference>
<keyword evidence="2" id="KW-0229">DNA integration</keyword>
<dbReference type="InterPro" id="IPR011010">
    <property type="entry name" value="DNA_brk_join_enz"/>
</dbReference>
<dbReference type="PANTHER" id="PTHR30629:SF2">
    <property type="entry name" value="PROPHAGE INTEGRASE INTS-RELATED"/>
    <property type="match status" value="1"/>
</dbReference>
<dbReference type="GO" id="GO:0006310">
    <property type="term" value="P:DNA recombination"/>
    <property type="evidence" value="ECO:0007669"/>
    <property type="project" value="UniProtKB-KW"/>
</dbReference>
<dbReference type="Proteomes" id="UP000515842">
    <property type="component" value="Chromosome"/>
</dbReference>
<evidence type="ECO:0000256" key="2">
    <source>
        <dbReference type="ARBA" id="ARBA00022908"/>
    </source>
</evidence>